<evidence type="ECO:0000256" key="1">
    <source>
        <dbReference type="ARBA" id="ARBA00004123"/>
    </source>
</evidence>
<dbReference type="AlphaFoldDB" id="A0A915MYW9"/>
<evidence type="ECO:0000256" key="2">
    <source>
        <dbReference type="ARBA" id="ARBA00022723"/>
    </source>
</evidence>
<comment type="subcellular location">
    <subcellularLocation>
        <location evidence="1">Nucleus</location>
    </subcellularLocation>
</comment>
<proteinExistence type="predicted"/>
<keyword evidence="5" id="KW-0539">Nucleus</keyword>
<keyword evidence="3" id="KW-0863">Zinc-finger</keyword>
<dbReference type="InterPro" id="IPR052035">
    <property type="entry name" value="ZnF_BED_domain_contain"/>
</dbReference>
<keyword evidence="2" id="KW-0479">Metal-binding</keyword>
<name>A0A915MYW9_MELJA</name>
<organism evidence="6 7">
    <name type="scientific">Meloidogyne javanica</name>
    <name type="common">Root-knot nematode worm</name>
    <dbReference type="NCBI Taxonomy" id="6303"/>
    <lineage>
        <taxon>Eukaryota</taxon>
        <taxon>Metazoa</taxon>
        <taxon>Ecdysozoa</taxon>
        <taxon>Nematoda</taxon>
        <taxon>Chromadorea</taxon>
        <taxon>Rhabditida</taxon>
        <taxon>Tylenchina</taxon>
        <taxon>Tylenchomorpha</taxon>
        <taxon>Tylenchoidea</taxon>
        <taxon>Meloidogynidae</taxon>
        <taxon>Meloidogyninae</taxon>
        <taxon>Meloidogyne</taxon>
        <taxon>Meloidogyne incognita group</taxon>
    </lineage>
</organism>
<evidence type="ECO:0000256" key="3">
    <source>
        <dbReference type="ARBA" id="ARBA00022771"/>
    </source>
</evidence>
<evidence type="ECO:0000313" key="6">
    <source>
        <dbReference type="Proteomes" id="UP000887561"/>
    </source>
</evidence>
<evidence type="ECO:0000313" key="7">
    <source>
        <dbReference type="WBParaSite" id="scaffold5434_cov156.g9538"/>
    </source>
</evidence>
<reference evidence="7" key="1">
    <citation type="submission" date="2022-11" db="UniProtKB">
        <authorList>
            <consortium name="WormBaseParasite"/>
        </authorList>
    </citation>
    <scope>IDENTIFICATION</scope>
</reference>
<dbReference type="GO" id="GO:0008270">
    <property type="term" value="F:zinc ion binding"/>
    <property type="evidence" value="ECO:0007669"/>
    <property type="project" value="UniProtKB-KW"/>
</dbReference>
<keyword evidence="6" id="KW-1185">Reference proteome</keyword>
<dbReference type="WBParaSite" id="scaffold5434_cov156.g9538">
    <property type="protein sequence ID" value="scaffold5434_cov156.g9538"/>
    <property type="gene ID" value="scaffold5434_cov156.g9538"/>
</dbReference>
<accession>A0A915MYW9</accession>
<dbReference type="SUPFAM" id="SSF53098">
    <property type="entry name" value="Ribonuclease H-like"/>
    <property type="match status" value="1"/>
</dbReference>
<evidence type="ECO:0000256" key="4">
    <source>
        <dbReference type="ARBA" id="ARBA00022833"/>
    </source>
</evidence>
<dbReference type="InterPro" id="IPR012337">
    <property type="entry name" value="RNaseH-like_sf"/>
</dbReference>
<dbReference type="Proteomes" id="UP000887561">
    <property type="component" value="Unplaced"/>
</dbReference>
<protein>
    <submittedName>
        <fullName evidence="7">Transposase</fullName>
    </submittedName>
</protein>
<evidence type="ECO:0000256" key="5">
    <source>
        <dbReference type="ARBA" id="ARBA00023242"/>
    </source>
</evidence>
<dbReference type="PANTHER" id="PTHR46481">
    <property type="entry name" value="ZINC FINGER BED DOMAIN-CONTAINING PROTEIN 4"/>
    <property type="match status" value="1"/>
</dbReference>
<dbReference type="GO" id="GO:0005634">
    <property type="term" value="C:nucleus"/>
    <property type="evidence" value="ECO:0007669"/>
    <property type="project" value="UniProtKB-SubCell"/>
</dbReference>
<dbReference type="PANTHER" id="PTHR46481:SF10">
    <property type="entry name" value="ZINC FINGER BED DOMAIN-CONTAINING PROTEIN 39"/>
    <property type="match status" value="1"/>
</dbReference>
<sequence>MSAIWEIELYKNVDSGGECLECSIIIKTSGGNTTGLITHLKQHPAYLEKFIAKRDKINTKNENIEKFVQIRGHGDLSALDKKVINYLSCTCTPFNVVDHPTFHSLFPVNHPLEVIKVEKHYRSFALQSVYECVKNRVKEDLNKCDYLSFTCDVWHGGNESYISLTGHGISKSWERINFILCCQEFCGMHDSINITKSVKEMLRKWEIDENKIHVFLRDGAASMKKAFEGTFEHADCAAHKINLCIQKSMDTFKELIEKSRKIVGHFNQWKKHQEKFENDSTISVQIAIANILIGELSDKFYRHIESARLKLENINVCAVSHYLDPRFKDQFVSNRPDFLFKITYWIKIAADSNENICTTEVIEAQGIEFF</sequence>
<keyword evidence="4" id="KW-0862">Zinc</keyword>